<proteinExistence type="predicted"/>
<keyword evidence="2" id="KW-1185">Reference proteome</keyword>
<reference evidence="1" key="1">
    <citation type="journal article" date="2019" name="bioRxiv">
        <title>The Genome of the Zebra Mussel, Dreissena polymorpha: A Resource for Invasive Species Research.</title>
        <authorList>
            <person name="McCartney M.A."/>
            <person name="Auch B."/>
            <person name="Kono T."/>
            <person name="Mallez S."/>
            <person name="Zhang Y."/>
            <person name="Obille A."/>
            <person name="Becker A."/>
            <person name="Abrahante J.E."/>
            <person name="Garbe J."/>
            <person name="Badalamenti J.P."/>
            <person name="Herman A."/>
            <person name="Mangelson H."/>
            <person name="Liachko I."/>
            <person name="Sullivan S."/>
            <person name="Sone E.D."/>
            <person name="Koren S."/>
            <person name="Silverstein K.A.T."/>
            <person name="Beckman K.B."/>
            <person name="Gohl D.M."/>
        </authorList>
    </citation>
    <scope>NUCLEOTIDE SEQUENCE</scope>
    <source>
        <strain evidence="1">Duluth1</strain>
        <tissue evidence="1">Whole animal</tissue>
    </source>
</reference>
<comment type="caution">
    <text evidence="1">The sequence shown here is derived from an EMBL/GenBank/DDBJ whole genome shotgun (WGS) entry which is preliminary data.</text>
</comment>
<dbReference type="AlphaFoldDB" id="A0A9D4J5C7"/>
<dbReference type="Proteomes" id="UP000828390">
    <property type="component" value="Unassembled WGS sequence"/>
</dbReference>
<evidence type="ECO:0000313" key="1">
    <source>
        <dbReference type="EMBL" id="KAH3795922.1"/>
    </source>
</evidence>
<accession>A0A9D4J5C7</accession>
<dbReference type="Pfam" id="PF20206">
    <property type="entry name" value="Tra1_ring"/>
    <property type="match status" value="1"/>
</dbReference>
<dbReference type="EMBL" id="JAIWYP010000007">
    <property type="protein sequence ID" value="KAH3795922.1"/>
    <property type="molecule type" value="Genomic_DNA"/>
</dbReference>
<gene>
    <name evidence="1" type="ORF">DPMN_149484</name>
</gene>
<dbReference type="InterPro" id="IPR046805">
    <property type="entry name" value="Tra1_ring"/>
</dbReference>
<name>A0A9D4J5C7_DREPO</name>
<protein>
    <submittedName>
        <fullName evidence="1">Uncharacterized protein</fullName>
    </submittedName>
</protein>
<evidence type="ECO:0000313" key="2">
    <source>
        <dbReference type="Proteomes" id="UP000828390"/>
    </source>
</evidence>
<reference evidence="1" key="2">
    <citation type="submission" date="2020-11" db="EMBL/GenBank/DDBJ databases">
        <authorList>
            <person name="McCartney M.A."/>
            <person name="Auch B."/>
            <person name="Kono T."/>
            <person name="Mallez S."/>
            <person name="Becker A."/>
            <person name="Gohl D.M."/>
            <person name="Silverstein K.A.T."/>
            <person name="Koren S."/>
            <person name="Bechman K.B."/>
            <person name="Herman A."/>
            <person name="Abrahante J.E."/>
            <person name="Garbe J."/>
        </authorList>
    </citation>
    <scope>NUCLEOTIDE SEQUENCE</scope>
    <source>
        <strain evidence="1">Duluth1</strain>
        <tissue evidence="1">Whole animal</tissue>
    </source>
</reference>
<organism evidence="1 2">
    <name type="scientific">Dreissena polymorpha</name>
    <name type="common">Zebra mussel</name>
    <name type="synonym">Mytilus polymorpha</name>
    <dbReference type="NCBI Taxonomy" id="45954"/>
    <lineage>
        <taxon>Eukaryota</taxon>
        <taxon>Metazoa</taxon>
        <taxon>Spiralia</taxon>
        <taxon>Lophotrochozoa</taxon>
        <taxon>Mollusca</taxon>
        <taxon>Bivalvia</taxon>
        <taxon>Autobranchia</taxon>
        <taxon>Heteroconchia</taxon>
        <taxon>Euheterodonta</taxon>
        <taxon>Imparidentia</taxon>
        <taxon>Neoheterodontei</taxon>
        <taxon>Myida</taxon>
        <taxon>Dreissenoidea</taxon>
        <taxon>Dreissenidae</taxon>
        <taxon>Dreissena</taxon>
    </lineage>
</organism>
<sequence length="81" mass="9172">MLMFACDCMLFSTNRMCCNVLFQVILQELKICAAIINIFHLIPAASKKMIEPLVKVTLQGEKTLLLEVQSYTRLFSLNNCG</sequence>